<accession>A0A8J4X8N5</accession>
<organism evidence="1 2">
    <name type="scientific">Clarias magur</name>
    <name type="common">Asian catfish</name>
    <name type="synonym">Macropteronotus magur</name>
    <dbReference type="NCBI Taxonomy" id="1594786"/>
    <lineage>
        <taxon>Eukaryota</taxon>
        <taxon>Metazoa</taxon>
        <taxon>Chordata</taxon>
        <taxon>Craniata</taxon>
        <taxon>Vertebrata</taxon>
        <taxon>Euteleostomi</taxon>
        <taxon>Actinopterygii</taxon>
        <taxon>Neopterygii</taxon>
        <taxon>Teleostei</taxon>
        <taxon>Ostariophysi</taxon>
        <taxon>Siluriformes</taxon>
        <taxon>Clariidae</taxon>
        <taxon>Clarias</taxon>
    </lineage>
</organism>
<reference evidence="1" key="1">
    <citation type="submission" date="2020-07" db="EMBL/GenBank/DDBJ databases">
        <title>Clarias magur genome sequencing, assembly and annotation.</title>
        <authorList>
            <person name="Kushwaha B."/>
            <person name="Kumar R."/>
            <person name="Das P."/>
            <person name="Joshi C.G."/>
            <person name="Kumar D."/>
            <person name="Nagpure N.S."/>
            <person name="Pandey M."/>
            <person name="Agarwal S."/>
            <person name="Srivastava S."/>
            <person name="Singh M."/>
            <person name="Sahoo L."/>
            <person name="Jayasankar P."/>
            <person name="Meher P.K."/>
            <person name="Koringa P.G."/>
            <person name="Iquebal M.A."/>
            <person name="Das S.P."/>
            <person name="Bit A."/>
            <person name="Patnaik S."/>
            <person name="Patel N."/>
            <person name="Shah T.M."/>
            <person name="Hinsu A."/>
            <person name="Jena J.K."/>
        </authorList>
    </citation>
    <scope>NUCLEOTIDE SEQUENCE</scope>
    <source>
        <strain evidence="1">CIFAMagur01</strain>
        <tissue evidence="1">Testis</tissue>
    </source>
</reference>
<evidence type="ECO:0000313" key="1">
    <source>
        <dbReference type="EMBL" id="KAF5905804.1"/>
    </source>
</evidence>
<sequence>MEESTIHVKDITSISNSSILCLLSPRLPSQGGHQKPALDILHYCADMLAAIS</sequence>
<keyword evidence="2" id="KW-1185">Reference proteome</keyword>
<protein>
    <submittedName>
        <fullName evidence="1">Uncharacterized protein</fullName>
    </submittedName>
</protein>
<proteinExistence type="predicted"/>
<dbReference type="AlphaFoldDB" id="A0A8J4X8N5"/>
<dbReference type="Proteomes" id="UP000727407">
    <property type="component" value="Unassembled WGS sequence"/>
</dbReference>
<comment type="caution">
    <text evidence="1">The sequence shown here is derived from an EMBL/GenBank/DDBJ whole genome shotgun (WGS) entry which is preliminary data.</text>
</comment>
<evidence type="ECO:0000313" key="2">
    <source>
        <dbReference type="Proteomes" id="UP000727407"/>
    </source>
</evidence>
<gene>
    <name evidence="1" type="ORF">DAT39_004565</name>
</gene>
<dbReference type="EMBL" id="QNUK01000040">
    <property type="protein sequence ID" value="KAF5905804.1"/>
    <property type="molecule type" value="Genomic_DNA"/>
</dbReference>
<name>A0A8J4X8N5_CLAMG</name>